<dbReference type="EC" id="2.4.99.12" evidence="4 11"/>
<evidence type="ECO:0000256" key="7">
    <source>
        <dbReference type="ARBA" id="ARBA00031445"/>
    </source>
</evidence>
<dbReference type="GO" id="GO:0005886">
    <property type="term" value="C:plasma membrane"/>
    <property type="evidence" value="ECO:0007669"/>
    <property type="project" value="UniProtKB-SubCell"/>
</dbReference>
<dbReference type="GO" id="GO:0043842">
    <property type="term" value="F:Kdo transferase activity"/>
    <property type="evidence" value="ECO:0007669"/>
    <property type="project" value="UniProtKB-EC"/>
</dbReference>
<dbReference type="UniPathway" id="UPA00958"/>
<proteinExistence type="inferred from homology"/>
<dbReference type="PANTHER" id="PTHR42755">
    <property type="entry name" value="3-DEOXY-MANNO-OCTULOSONATE CYTIDYLYLTRANSFERASE"/>
    <property type="match status" value="1"/>
</dbReference>
<comment type="subcellular location">
    <subcellularLocation>
        <location evidence="11">Cell membrane</location>
    </subcellularLocation>
</comment>
<protein>
    <recommendedName>
        <fullName evidence="5 11">3-deoxy-D-manno-octulosonic acid transferase</fullName>
        <shortName evidence="11">Kdo transferase</shortName>
        <ecNumber evidence="4 11">2.4.99.12</ecNumber>
    </recommendedName>
    <alternativeName>
        <fullName evidence="7 11">Lipid IV(A) 3-deoxy-D-manno-octulosonic acid transferase</fullName>
    </alternativeName>
</protein>
<evidence type="ECO:0000256" key="1">
    <source>
        <dbReference type="ARBA" id="ARBA00003394"/>
    </source>
</evidence>
<comment type="similarity">
    <text evidence="3">Belongs to the glycosyltransferase group 1 family. Glycosyltransferase 30 subfamily.</text>
</comment>
<dbReference type="GO" id="GO:0009244">
    <property type="term" value="P:lipopolysaccharide core region biosynthetic process"/>
    <property type="evidence" value="ECO:0007669"/>
    <property type="project" value="UniProtKB-UniRule"/>
</dbReference>
<evidence type="ECO:0000256" key="11">
    <source>
        <dbReference type="RuleBase" id="RU365103"/>
    </source>
</evidence>
<dbReference type="EMBL" id="WUWG01000001">
    <property type="protein sequence ID" value="MXU64841.1"/>
    <property type="molecule type" value="Genomic_DNA"/>
</dbReference>
<dbReference type="FunFam" id="3.40.50.2000:FF:000032">
    <property type="entry name" value="3-deoxy-D-manno-octulosonic acid transferase"/>
    <property type="match status" value="1"/>
</dbReference>
<dbReference type="Gene3D" id="3.40.50.11720">
    <property type="entry name" value="3-Deoxy-D-manno-octulosonic-acid transferase, N-terminal domain"/>
    <property type="match status" value="1"/>
</dbReference>
<comment type="pathway">
    <text evidence="2 11">Bacterial outer membrane biogenesis; LPS core biosynthesis.</text>
</comment>
<sequence length="434" mass="47163">MPGPDPEDRGSVLLDLYLALSRRMTGVAGWQLKRRQARGKEDAARLPERLGRTEVPRPDGPLVWFHAASVGESLSILELLRRLLDSRPDLHALITTGTRSSAALLGPRLPDRCLHQFVPVDALPAVQSFLDHWKPDLAVWTESEFWPALMHETRARGIPMLLVNARLSARSRNRWRRLSGLSRHLLGGFDYVLAQDATTCSYLKELGVSEERIEVTGTLKEGSAPLGCDDDAFRLLSRALSGRRVWLAASTHAGEEEPVLAAHRIARRQYPNLLLVLAPRHPERGDEVAELIAGQGWNMARRSEGALPDMHTEVYLADTLGEMGLWFRLAAVSFIGGSLADIGGHNPFEPAALGSAILTGPHVDNFRDAFARFEEAGAALTVTDGATLGAALADTLQPEVAAAMASAAWDASSAGAAVTDRALKLLLDHLPEPV</sequence>
<feature type="site" description="Transition state stabilizer" evidence="10">
    <location>
        <position position="220"/>
    </location>
</feature>
<organism evidence="13 14">
    <name type="scientific">Oceanomicrobium pacificus</name>
    <dbReference type="NCBI Taxonomy" id="2692916"/>
    <lineage>
        <taxon>Bacteria</taxon>
        <taxon>Pseudomonadati</taxon>
        <taxon>Pseudomonadota</taxon>
        <taxon>Alphaproteobacteria</taxon>
        <taxon>Rhodobacterales</taxon>
        <taxon>Paracoccaceae</taxon>
        <taxon>Oceanomicrobium</taxon>
    </lineage>
</organism>
<keyword evidence="11" id="KW-0448">Lipopolysaccharide biosynthesis</keyword>
<evidence type="ECO:0000313" key="14">
    <source>
        <dbReference type="Proteomes" id="UP000436016"/>
    </source>
</evidence>
<evidence type="ECO:0000256" key="9">
    <source>
        <dbReference type="PIRSR" id="PIRSR639901-1"/>
    </source>
</evidence>
<dbReference type="InterPro" id="IPR007507">
    <property type="entry name" value="Glycos_transf_N"/>
</dbReference>
<evidence type="ECO:0000256" key="10">
    <source>
        <dbReference type="PIRSR" id="PIRSR639901-2"/>
    </source>
</evidence>
<comment type="function">
    <text evidence="1 11">Involved in lipopolysaccharide (LPS) biosynthesis. Catalyzes the transfer of 3-deoxy-D-manno-octulosonate (Kdo) residue(s) from CMP-Kdo to lipid IV(A), the tetraacyldisaccharide-1,4'-bisphosphate precursor of lipid A.</text>
</comment>
<evidence type="ECO:0000256" key="4">
    <source>
        <dbReference type="ARBA" id="ARBA00012621"/>
    </source>
</evidence>
<comment type="catalytic activity">
    <reaction evidence="8 11">
        <text>lipid IVA (E. coli) + CMP-3-deoxy-beta-D-manno-octulosonate = alpha-Kdo-(2-&gt;6)-lipid IVA (E. coli) + CMP + H(+)</text>
        <dbReference type="Rhea" id="RHEA:28066"/>
        <dbReference type="ChEBI" id="CHEBI:15378"/>
        <dbReference type="ChEBI" id="CHEBI:58603"/>
        <dbReference type="ChEBI" id="CHEBI:60364"/>
        <dbReference type="ChEBI" id="CHEBI:60377"/>
        <dbReference type="ChEBI" id="CHEBI:85987"/>
        <dbReference type="EC" id="2.4.99.12"/>
    </reaction>
</comment>
<evidence type="ECO:0000256" key="5">
    <source>
        <dbReference type="ARBA" id="ARBA00019077"/>
    </source>
</evidence>
<dbReference type="InterPro" id="IPR038107">
    <property type="entry name" value="Glycos_transf_N_sf"/>
</dbReference>
<keyword evidence="14" id="KW-1185">Reference proteome</keyword>
<dbReference type="Proteomes" id="UP000436016">
    <property type="component" value="Unassembled WGS sequence"/>
</dbReference>
<dbReference type="InterPro" id="IPR039901">
    <property type="entry name" value="Kdotransferase"/>
</dbReference>
<evidence type="ECO:0000256" key="6">
    <source>
        <dbReference type="ARBA" id="ARBA00022679"/>
    </source>
</evidence>
<dbReference type="PANTHER" id="PTHR42755:SF1">
    <property type="entry name" value="3-DEOXY-D-MANNO-OCTULOSONIC ACID TRANSFERASE, MITOCHONDRIAL-RELATED"/>
    <property type="match status" value="1"/>
</dbReference>
<dbReference type="AlphaFoldDB" id="A0A6B0U157"/>
<feature type="site" description="Transition state stabilizer" evidence="10">
    <location>
        <position position="142"/>
    </location>
</feature>
<feature type="domain" description="3-deoxy-D-manno-octulosonic-acid transferase N-terminal" evidence="12">
    <location>
        <begin position="45"/>
        <end position="220"/>
    </location>
</feature>
<keyword evidence="11" id="KW-0472">Membrane</keyword>
<evidence type="ECO:0000256" key="8">
    <source>
        <dbReference type="ARBA" id="ARBA00049183"/>
    </source>
</evidence>
<reference evidence="13 14" key="1">
    <citation type="submission" date="2019-12" db="EMBL/GenBank/DDBJ databases">
        <title>Strain KN286 was isolated from seawater, which was collected from Caroline Seamount in the tropical western Pacific.</title>
        <authorList>
            <person name="Wang Q."/>
        </authorList>
    </citation>
    <scope>NUCLEOTIDE SEQUENCE [LARGE SCALE GENOMIC DNA]</scope>
    <source>
        <strain evidence="13 14">KN286</strain>
    </source>
</reference>
<dbReference type="Gene3D" id="3.40.50.2000">
    <property type="entry name" value="Glycogen Phosphorylase B"/>
    <property type="match status" value="1"/>
</dbReference>
<gene>
    <name evidence="13" type="ORF">GSH16_05245</name>
</gene>
<comment type="caution">
    <text evidence="13">The sequence shown here is derived from an EMBL/GenBank/DDBJ whole genome shotgun (WGS) entry which is preliminary data.</text>
</comment>
<name>A0A6B0U157_9RHOB</name>
<keyword evidence="11" id="KW-1003">Cell membrane</keyword>
<evidence type="ECO:0000256" key="3">
    <source>
        <dbReference type="ARBA" id="ARBA00006380"/>
    </source>
</evidence>
<dbReference type="SUPFAM" id="SSF53756">
    <property type="entry name" value="UDP-Glycosyltransferase/glycogen phosphorylase"/>
    <property type="match status" value="1"/>
</dbReference>
<feature type="active site" description="Proton acceptor" evidence="9">
    <location>
        <position position="72"/>
    </location>
</feature>
<evidence type="ECO:0000256" key="2">
    <source>
        <dbReference type="ARBA" id="ARBA00004713"/>
    </source>
</evidence>
<dbReference type="RefSeq" id="WP_160852588.1">
    <property type="nucleotide sequence ID" value="NZ_WUWG01000001.1"/>
</dbReference>
<accession>A0A6B0U157</accession>
<keyword evidence="6 11" id="KW-0808">Transferase</keyword>
<evidence type="ECO:0000259" key="12">
    <source>
        <dbReference type="Pfam" id="PF04413"/>
    </source>
</evidence>
<dbReference type="Pfam" id="PF04413">
    <property type="entry name" value="Glycos_transf_N"/>
    <property type="match status" value="1"/>
</dbReference>
<evidence type="ECO:0000313" key="13">
    <source>
        <dbReference type="EMBL" id="MXU64841.1"/>
    </source>
</evidence>
<dbReference type="GO" id="GO:0009245">
    <property type="term" value="P:lipid A biosynthetic process"/>
    <property type="evidence" value="ECO:0007669"/>
    <property type="project" value="TreeGrafter"/>
</dbReference>